<evidence type="ECO:0000313" key="3">
    <source>
        <dbReference type="Proteomes" id="UP000464178"/>
    </source>
</evidence>
<sequence>MSKKPIGPQVRVKVDLSGIEAVISTARQRGITLAGAKAAGKLLKNAARSAAPKRPGSGALKQAQGVRAAKGTKQGTTASFAVQGAKKKIDKMVVVRGRKKAQRVVPAFYDHLVQLGTRPHALGKGESLGRDATKRRKAIVRTGQTTGKHPGAKKNPYRKRAWETVKGPAGAAALKAMGIATQKEIDRQGAKIRSKLGGT</sequence>
<dbReference type="KEGG" id="gms:SOIL9_71480"/>
<evidence type="ECO:0000313" key="2">
    <source>
        <dbReference type="EMBL" id="VTS03542.1"/>
    </source>
</evidence>
<gene>
    <name evidence="2" type="ORF">SOIL9_71480</name>
</gene>
<evidence type="ECO:0000256" key="1">
    <source>
        <dbReference type="SAM" id="MobiDB-lite"/>
    </source>
</evidence>
<reference evidence="2 3" key="1">
    <citation type="submission" date="2019-05" db="EMBL/GenBank/DDBJ databases">
        <authorList>
            <consortium name="Science for Life Laboratories"/>
        </authorList>
    </citation>
    <scope>NUCLEOTIDE SEQUENCE [LARGE SCALE GENOMIC DNA]</scope>
    <source>
        <strain evidence="2">Soil9</strain>
    </source>
</reference>
<proteinExistence type="predicted"/>
<dbReference type="RefSeq" id="WP_162673063.1">
    <property type="nucleotide sequence ID" value="NZ_LR593886.1"/>
</dbReference>
<accession>A0A6P2DKM8</accession>
<keyword evidence="3" id="KW-1185">Reference proteome</keyword>
<evidence type="ECO:0008006" key="4">
    <source>
        <dbReference type="Google" id="ProtNLM"/>
    </source>
</evidence>
<name>A0A6P2DKM8_9BACT</name>
<protein>
    <recommendedName>
        <fullName evidence="4">HK97 gp10 family phage protein</fullName>
    </recommendedName>
</protein>
<dbReference type="AlphaFoldDB" id="A0A6P2DKM8"/>
<dbReference type="EMBL" id="LR593886">
    <property type="protein sequence ID" value="VTS03542.1"/>
    <property type="molecule type" value="Genomic_DNA"/>
</dbReference>
<organism evidence="2 3">
    <name type="scientific">Gemmata massiliana</name>
    <dbReference type="NCBI Taxonomy" id="1210884"/>
    <lineage>
        <taxon>Bacteria</taxon>
        <taxon>Pseudomonadati</taxon>
        <taxon>Planctomycetota</taxon>
        <taxon>Planctomycetia</taxon>
        <taxon>Gemmatales</taxon>
        <taxon>Gemmataceae</taxon>
        <taxon>Gemmata</taxon>
    </lineage>
</organism>
<feature type="region of interest" description="Disordered" evidence="1">
    <location>
        <begin position="48"/>
        <end position="74"/>
    </location>
</feature>
<dbReference type="Proteomes" id="UP000464178">
    <property type="component" value="Chromosome"/>
</dbReference>